<dbReference type="GO" id="GO:0015627">
    <property type="term" value="C:type II protein secretion system complex"/>
    <property type="evidence" value="ECO:0007669"/>
    <property type="project" value="InterPro"/>
</dbReference>
<evidence type="ECO:0000256" key="4">
    <source>
        <dbReference type="ARBA" id="ARBA00022475"/>
    </source>
</evidence>
<evidence type="ECO:0000256" key="6">
    <source>
        <dbReference type="ARBA" id="ARBA00022692"/>
    </source>
</evidence>
<dbReference type="InterPro" id="IPR036034">
    <property type="entry name" value="PDZ_sf"/>
</dbReference>
<keyword evidence="6 10" id="KW-0812">Transmembrane</keyword>
<keyword evidence="4" id="KW-1003">Cell membrane</keyword>
<evidence type="ECO:0000256" key="3">
    <source>
        <dbReference type="ARBA" id="ARBA00022448"/>
    </source>
</evidence>
<dbReference type="Gene3D" id="2.30.30.830">
    <property type="match status" value="1"/>
</dbReference>
<comment type="subcellular location">
    <subcellularLocation>
        <location evidence="1">Cell inner membrane</location>
    </subcellularLocation>
</comment>
<evidence type="ECO:0000313" key="12">
    <source>
        <dbReference type="EMBL" id="MCL1144209.1"/>
    </source>
</evidence>
<evidence type="ECO:0000256" key="5">
    <source>
        <dbReference type="ARBA" id="ARBA00022519"/>
    </source>
</evidence>
<sequence length="304" mass="33371">MDLLDKLIAKAAVVPHKQVSSVVFWSGLTVALLLAAQITWKLMPTSEDQVRWQPSPVTASTSKRVELDAVRDLFLFGKVDSEASTKPKVEEVAQITDAPKTNLSIQLTGVVASTAQQKGLAIIESSGSQETYSLGDKIKGTSASLKEVYADRIIITNSGRYETLMLDGLKYTTESQANQQLQQAKSNRKVKKVDMRNTEFSNELANSREELLSDPSKITDFIAISPVQSEGELSGYRLNPGKDAKLFKSAGFQPSDLAKSINGYDLTDMSQALEVMGQLQELTEMSVMVEREGQLVEIMFSLPE</sequence>
<feature type="transmembrane region" description="Helical" evidence="10">
    <location>
        <begin position="22"/>
        <end position="43"/>
    </location>
</feature>
<gene>
    <name evidence="12" type="primary">gspC</name>
    <name evidence="12" type="ORF">L2672_16140</name>
</gene>
<comment type="similarity">
    <text evidence="2">Belongs to the GSP C family.</text>
</comment>
<dbReference type="SUPFAM" id="SSF50156">
    <property type="entry name" value="PDZ domain-like"/>
    <property type="match status" value="1"/>
</dbReference>
<keyword evidence="9 10" id="KW-0472">Membrane</keyword>
<keyword evidence="13" id="KW-1185">Reference proteome</keyword>
<dbReference type="InterPro" id="IPR024961">
    <property type="entry name" value="T2SS_GspC_N"/>
</dbReference>
<keyword evidence="7" id="KW-0653">Protein transport</keyword>
<evidence type="ECO:0000259" key="11">
    <source>
        <dbReference type="Pfam" id="PF11356"/>
    </source>
</evidence>
<evidence type="ECO:0000256" key="1">
    <source>
        <dbReference type="ARBA" id="ARBA00004533"/>
    </source>
</evidence>
<dbReference type="GO" id="GO:0005886">
    <property type="term" value="C:plasma membrane"/>
    <property type="evidence" value="ECO:0007669"/>
    <property type="project" value="UniProtKB-SubCell"/>
</dbReference>
<dbReference type="EMBL" id="JAKIKP010000017">
    <property type="protein sequence ID" value="MCL1144209.1"/>
    <property type="molecule type" value="Genomic_DNA"/>
</dbReference>
<accession>A0A9X1ZKP9</accession>
<evidence type="ECO:0000256" key="9">
    <source>
        <dbReference type="ARBA" id="ARBA00023136"/>
    </source>
</evidence>
<dbReference type="RefSeq" id="WP_248996878.1">
    <property type="nucleotide sequence ID" value="NZ_JAKIKP010000017.1"/>
</dbReference>
<organism evidence="12 13">
    <name type="scientific">Shewanella gaetbuli</name>
    <dbReference type="NCBI Taxonomy" id="220752"/>
    <lineage>
        <taxon>Bacteria</taxon>
        <taxon>Pseudomonadati</taxon>
        <taxon>Pseudomonadota</taxon>
        <taxon>Gammaproteobacteria</taxon>
        <taxon>Alteromonadales</taxon>
        <taxon>Shewanellaceae</taxon>
        <taxon>Shewanella</taxon>
    </lineage>
</organism>
<dbReference type="Proteomes" id="UP001139333">
    <property type="component" value="Unassembled WGS sequence"/>
</dbReference>
<keyword evidence="5" id="KW-0997">Cell inner membrane</keyword>
<reference evidence="12" key="1">
    <citation type="submission" date="2022-01" db="EMBL/GenBank/DDBJ databases">
        <title>Whole genome-based taxonomy of the Shewanellaceae.</title>
        <authorList>
            <person name="Martin-Rodriguez A.J."/>
        </authorList>
    </citation>
    <scope>NUCLEOTIDE SEQUENCE</scope>
    <source>
        <strain evidence="12">DSM 16422</strain>
    </source>
</reference>
<evidence type="ECO:0000313" key="13">
    <source>
        <dbReference type="Proteomes" id="UP001139333"/>
    </source>
</evidence>
<dbReference type="Gene3D" id="2.30.42.10">
    <property type="match status" value="1"/>
</dbReference>
<dbReference type="GO" id="GO:0015628">
    <property type="term" value="P:protein secretion by the type II secretion system"/>
    <property type="evidence" value="ECO:0007669"/>
    <property type="project" value="InterPro"/>
</dbReference>
<comment type="caution">
    <text evidence="12">The sequence shown here is derived from an EMBL/GenBank/DDBJ whole genome shotgun (WGS) entry which is preliminary data.</text>
</comment>
<evidence type="ECO:0000256" key="7">
    <source>
        <dbReference type="ARBA" id="ARBA00022927"/>
    </source>
</evidence>
<proteinExistence type="inferred from homology"/>
<dbReference type="AlphaFoldDB" id="A0A9X1ZKP9"/>
<dbReference type="NCBIfam" id="TIGR01713">
    <property type="entry name" value="typeII_sec_gspC"/>
    <property type="match status" value="1"/>
</dbReference>
<keyword evidence="8 10" id="KW-1133">Transmembrane helix</keyword>
<evidence type="ECO:0000256" key="10">
    <source>
        <dbReference type="SAM" id="Phobius"/>
    </source>
</evidence>
<name>A0A9X1ZKP9_9GAMM</name>
<protein>
    <submittedName>
        <fullName evidence="12">Type II secretion system protein GspC</fullName>
    </submittedName>
</protein>
<keyword evidence="3" id="KW-0813">Transport</keyword>
<dbReference type="Pfam" id="PF11356">
    <property type="entry name" value="T2SSC"/>
    <property type="match status" value="1"/>
</dbReference>
<evidence type="ECO:0000256" key="8">
    <source>
        <dbReference type="ARBA" id="ARBA00022989"/>
    </source>
</evidence>
<feature type="domain" description="Type II secretion system protein GspC N-terminal" evidence="11">
    <location>
        <begin position="28"/>
        <end position="166"/>
    </location>
</feature>
<dbReference type="InterPro" id="IPR001639">
    <property type="entry name" value="T2SS_protein-GspC"/>
</dbReference>
<evidence type="ECO:0000256" key="2">
    <source>
        <dbReference type="ARBA" id="ARBA00007986"/>
    </source>
</evidence>